<organism evidence="1 2">
    <name type="scientific">Trichinella spiralis</name>
    <name type="common">Trichina worm</name>
    <dbReference type="NCBI Taxonomy" id="6334"/>
    <lineage>
        <taxon>Eukaryota</taxon>
        <taxon>Metazoa</taxon>
        <taxon>Ecdysozoa</taxon>
        <taxon>Nematoda</taxon>
        <taxon>Enoplea</taxon>
        <taxon>Dorylaimia</taxon>
        <taxon>Trichinellida</taxon>
        <taxon>Trichinellidae</taxon>
        <taxon>Trichinella</taxon>
    </lineage>
</organism>
<sequence length="178" mass="20585">MFHSILLHLNSKRESRELSEAVLQRLHQLNNTYLAWLSCITILREIFARSIEHRKVKSSKNSVHDGIKPFIGKTYDKSHLSTTCYFAHFDTKLSSISLLAEKFNKIDVINLFLYLEVLGLTSHTLIFSQKKPFSRVRNKYLIIPAGNNISCHPVNYGIIIRNSNELNNFFKVNNFCLA</sequence>
<dbReference type="EMBL" id="JYDH01000005">
    <property type="protein sequence ID" value="KRY42092.1"/>
    <property type="molecule type" value="Genomic_DNA"/>
</dbReference>
<comment type="caution">
    <text evidence="1">The sequence shown here is derived from an EMBL/GenBank/DDBJ whole genome shotgun (WGS) entry which is preliminary data.</text>
</comment>
<dbReference type="Proteomes" id="UP000054776">
    <property type="component" value="Unassembled WGS sequence"/>
</dbReference>
<dbReference type="AlphaFoldDB" id="A0A0V1BZ81"/>
<protein>
    <submittedName>
        <fullName evidence="1">Uncharacterized protein</fullName>
    </submittedName>
</protein>
<proteinExistence type="predicted"/>
<evidence type="ECO:0000313" key="2">
    <source>
        <dbReference type="Proteomes" id="UP000054776"/>
    </source>
</evidence>
<accession>A0A0V1BZ81</accession>
<keyword evidence="2" id="KW-1185">Reference proteome</keyword>
<dbReference type="InParanoid" id="A0A0V1BZ81"/>
<reference evidence="1 2" key="1">
    <citation type="submission" date="2015-01" db="EMBL/GenBank/DDBJ databases">
        <title>Evolution of Trichinella species and genotypes.</title>
        <authorList>
            <person name="Korhonen P.K."/>
            <person name="Edoardo P."/>
            <person name="Giuseppe L.R."/>
            <person name="Gasser R.B."/>
        </authorList>
    </citation>
    <scope>NUCLEOTIDE SEQUENCE [LARGE SCALE GENOMIC DNA]</scope>
    <source>
        <strain evidence="1">ISS3</strain>
    </source>
</reference>
<gene>
    <name evidence="1" type="ORF">T01_16043</name>
</gene>
<evidence type="ECO:0000313" key="1">
    <source>
        <dbReference type="EMBL" id="KRY42092.1"/>
    </source>
</evidence>
<name>A0A0V1BZ81_TRISP</name>